<sequence>MSGAYGLAPGHPGGTGTLRYAVEDRAREAALPVTAIPRNRRAALVSALCALVVTGTGLTGCGGGEDPDAGTNGVGKLSPAKIHAKTKAAAEGASTVRLSGAVISDKRTYKLDMRLREDGGSGSVTSKGSTFRLLRVGEQLYIKADAGFWSHADDADGGGSASDAGAAEKLQGKYVKVPQGDPAYQQLSVFTDKDTLLDGLLSLHGEVTTDGRHEQNGVRTVRLTGDKGSGGTLDVSLEGRPYPLTLTRAGGAGTLRMTDWNKDFALEEPSEDETVDYGRELPTS</sequence>
<dbReference type="Proteomes" id="UP000619244">
    <property type="component" value="Unassembled WGS sequence"/>
</dbReference>
<protein>
    <submittedName>
        <fullName evidence="1">Lipoprotein</fullName>
    </submittedName>
</protein>
<organism evidence="1 2">
    <name type="scientific">Streptomyces minutiscleroticus</name>
    <dbReference type="NCBI Taxonomy" id="68238"/>
    <lineage>
        <taxon>Bacteria</taxon>
        <taxon>Bacillati</taxon>
        <taxon>Actinomycetota</taxon>
        <taxon>Actinomycetes</taxon>
        <taxon>Kitasatosporales</taxon>
        <taxon>Streptomycetaceae</taxon>
        <taxon>Streptomyces</taxon>
    </lineage>
</organism>
<name>A0A918KAD0_9ACTN</name>
<gene>
    <name evidence="1" type="ORF">GCM10010358_08630</name>
</gene>
<dbReference type="Gene3D" id="2.50.20.20">
    <property type="match status" value="1"/>
</dbReference>
<keyword evidence="1" id="KW-0449">Lipoprotein</keyword>
<comment type="caution">
    <text evidence="1">The sequence shown here is derived from an EMBL/GenBank/DDBJ whole genome shotgun (WGS) entry which is preliminary data.</text>
</comment>
<keyword evidence="2" id="KW-1185">Reference proteome</keyword>
<evidence type="ECO:0000313" key="2">
    <source>
        <dbReference type="Proteomes" id="UP000619244"/>
    </source>
</evidence>
<evidence type="ECO:0000313" key="1">
    <source>
        <dbReference type="EMBL" id="GGX56847.1"/>
    </source>
</evidence>
<proteinExistence type="predicted"/>
<dbReference type="AlphaFoldDB" id="A0A918KAD0"/>
<dbReference type="EMBL" id="BMVU01000002">
    <property type="protein sequence ID" value="GGX56847.1"/>
    <property type="molecule type" value="Genomic_DNA"/>
</dbReference>
<reference evidence="1" key="2">
    <citation type="submission" date="2020-09" db="EMBL/GenBank/DDBJ databases">
        <authorList>
            <person name="Sun Q."/>
            <person name="Ohkuma M."/>
        </authorList>
    </citation>
    <scope>NUCLEOTIDE SEQUENCE</scope>
    <source>
        <strain evidence="1">JCM 4790</strain>
    </source>
</reference>
<accession>A0A918KAD0</accession>
<reference evidence="1" key="1">
    <citation type="journal article" date="2014" name="Int. J. Syst. Evol. Microbiol.">
        <title>Complete genome sequence of Corynebacterium casei LMG S-19264T (=DSM 44701T), isolated from a smear-ripened cheese.</title>
        <authorList>
            <consortium name="US DOE Joint Genome Institute (JGI-PGF)"/>
            <person name="Walter F."/>
            <person name="Albersmeier A."/>
            <person name="Kalinowski J."/>
            <person name="Ruckert C."/>
        </authorList>
    </citation>
    <scope>NUCLEOTIDE SEQUENCE</scope>
    <source>
        <strain evidence="1">JCM 4790</strain>
    </source>
</reference>